<dbReference type="OrthoDB" id="312424at2759"/>
<dbReference type="PROSITE" id="PS50089">
    <property type="entry name" value="ZF_RING_2"/>
    <property type="match status" value="1"/>
</dbReference>
<evidence type="ECO:0000313" key="4">
    <source>
        <dbReference type="EMBL" id="CAD8047974.1"/>
    </source>
</evidence>
<evidence type="ECO:0000313" key="5">
    <source>
        <dbReference type="Proteomes" id="UP000692954"/>
    </source>
</evidence>
<keyword evidence="2" id="KW-0472">Membrane</keyword>
<evidence type="ECO:0000256" key="2">
    <source>
        <dbReference type="SAM" id="Phobius"/>
    </source>
</evidence>
<evidence type="ECO:0000259" key="3">
    <source>
        <dbReference type="PROSITE" id="PS50089"/>
    </source>
</evidence>
<feature type="domain" description="RING-type" evidence="3">
    <location>
        <begin position="399"/>
        <end position="442"/>
    </location>
</feature>
<dbReference type="InterPro" id="IPR001841">
    <property type="entry name" value="Znf_RING"/>
</dbReference>
<evidence type="ECO:0000256" key="1">
    <source>
        <dbReference type="PROSITE-ProRule" id="PRU00175"/>
    </source>
</evidence>
<feature type="transmembrane region" description="Helical" evidence="2">
    <location>
        <begin position="25"/>
        <end position="44"/>
    </location>
</feature>
<keyword evidence="1" id="KW-0863">Zinc-finger</keyword>
<keyword evidence="5" id="KW-1185">Reference proteome</keyword>
<dbReference type="GO" id="GO:0008270">
    <property type="term" value="F:zinc ion binding"/>
    <property type="evidence" value="ECO:0007669"/>
    <property type="project" value="UniProtKB-KW"/>
</dbReference>
<organism evidence="4 5">
    <name type="scientific">Paramecium sonneborni</name>
    <dbReference type="NCBI Taxonomy" id="65129"/>
    <lineage>
        <taxon>Eukaryota</taxon>
        <taxon>Sar</taxon>
        <taxon>Alveolata</taxon>
        <taxon>Ciliophora</taxon>
        <taxon>Intramacronucleata</taxon>
        <taxon>Oligohymenophorea</taxon>
        <taxon>Peniculida</taxon>
        <taxon>Parameciidae</taxon>
        <taxon>Paramecium</taxon>
    </lineage>
</organism>
<gene>
    <name evidence="4" type="ORF">PSON_ATCC_30995.1.T0030016</name>
</gene>
<sequence length="484" mass="57306">MVYAYFQNKCAEYQNNPNLQNHMKINLILIALTIILRVVFEIFLRSQLALSENDNQVGSFEYSSDNNKIQNEDHTHNNQPQISYMILDQLLHLFLSLEIIFLVLQITLIINKRKQELSLTLPILNNNQEMTCSVQFVKSSNYGVSSLQNNQATLNSIEMQFLSRNKKGVKKQITNSDQDLSYKKKIENYQKIESQEAFDSNLQIMQNHLIPNLSTNNQDCKINTEQLITQIFPNDSLKQIEQSKSIQSEDIEEQKQQGRAEKKRREYIQIIQKCEKNPQCNFFWISQNKSREYICLNCDQGNKIIGNQDQINQKDYQQNRQIEPVKFFLSNKFEHQLFEICSSQKTKFQFCENFDLCGFFWMQNSDNQFDGYYCPICMNFYAIKLNSRQTLFQEIDFKCSYCNQTTSEYFQTCCLHQYHFDCVKELWSNTQNQTNIHCITCNINITKCLRQNKLLPNEILEKIFFNQIQKIRQQNMKEGIEAQE</sequence>
<accession>A0A8S1K6Q8</accession>
<proteinExistence type="predicted"/>
<dbReference type="AlphaFoldDB" id="A0A8S1K6Q8"/>
<keyword evidence="2" id="KW-0812">Transmembrane</keyword>
<keyword evidence="2" id="KW-1133">Transmembrane helix</keyword>
<keyword evidence="1" id="KW-0479">Metal-binding</keyword>
<reference evidence="4" key="1">
    <citation type="submission" date="2021-01" db="EMBL/GenBank/DDBJ databases">
        <authorList>
            <consortium name="Genoscope - CEA"/>
            <person name="William W."/>
        </authorList>
    </citation>
    <scope>NUCLEOTIDE SEQUENCE</scope>
</reference>
<comment type="caution">
    <text evidence="4">The sequence shown here is derived from an EMBL/GenBank/DDBJ whole genome shotgun (WGS) entry which is preliminary data.</text>
</comment>
<name>A0A8S1K6Q8_9CILI</name>
<keyword evidence="1" id="KW-0862">Zinc</keyword>
<dbReference type="Proteomes" id="UP000692954">
    <property type="component" value="Unassembled WGS sequence"/>
</dbReference>
<dbReference type="EMBL" id="CAJJDN010000003">
    <property type="protein sequence ID" value="CAD8047974.1"/>
    <property type="molecule type" value="Genomic_DNA"/>
</dbReference>
<protein>
    <recommendedName>
        <fullName evidence="3">RING-type domain-containing protein</fullName>
    </recommendedName>
</protein>